<name>A0A1Y0LKW0_TATCI</name>
<protein>
    <submittedName>
        <fullName evidence="1">Uncharacterized protein</fullName>
    </submittedName>
</protein>
<dbReference type="EMBL" id="CP015581">
    <property type="protein sequence ID" value="ARU98711.1"/>
    <property type="molecule type" value="Genomic_DNA"/>
</dbReference>
<evidence type="ECO:0000313" key="2">
    <source>
        <dbReference type="EMBL" id="ARU98711.1"/>
    </source>
</evidence>
<proteinExistence type="predicted"/>
<evidence type="ECO:0000313" key="1">
    <source>
        <dbReference type="EMBL" id="ARU94674.1"/>
    </source>
</evidence>
<accession>A0A1Y0LKW0</accession>
<dbReference type="AlphaFoldDB" id="A0A1Y0LKW0"/>
<dbReference type="KEGG" id="tci:A7K98_13435"/>
<dbReference type="Proteomes" id="UP000195729">
    <property type="component" value="Chromosome"/>
</dbReference>
<dbReference type="EMBL" id="CP015579">
    <property type="protein sequence ID" value="ARU94674.1"/>
    <property type="molecule type" value="Genomic_DNA"/>
</dbReference>
<reference evidence="3 4" key="1">
    <citation type="submission" date="2016-05" db="EMBL/GenBank/DDBJ databases">
        <title>Complete genome sequence of two 2,5-diketo-D-glunonic acid producing strain Tatumella citrea.</title>
        <authorList>
            <person name="Duan C."/>
            <person name="Yang J."/>
            <person name="Yang S."/>
        </authorList>
    </citation>
    <scope>NUCLEOTIDE SEQUENCE [LARGE SCALE GENOMIC DNA]</scope>
    <source>
        <strain evidence="2 3">ATCC 39140</strain>
        <strain evidence="1 4">DSM 13699</strain>
    </source>
</reference>
<keyword evidence="3" id="KW-1185">Reference proteome</keyword>
<gene>
    <name evidence="1" type="ORF">A7K98_13435</name>
    <name evidence="2" type="ORF">A7K99_13420</name>
</gene>
<evidence type="ECO:0000313" key="3">
    <source>
        <dbReference type="Proteomes" id="UP000195729"/>
    </source>
</evidence>
<sequence length="63" mass="7265">MSRILVQSALLLLTAIIYQRSLLQLFRTVKIAVCSPLLAVYCSEINRFADLIIYLAYKMLWLS</sequence>
<dbReference type="Proteomes" id="UP000195814">
    <property type="component" value="Chromosome"/>
</dbReference>
<organism evidence="1 4">
    <name type="scientific">Tatumella citrea</name>
    <name type="common">Pantoea citrea</name>
    <dbReference type="NCBI Taxonomy" id="53336"/>
    <lineage>
        <taxon>Bacteria</taxon>
        <taxon>Pseudomonadati</taxon>
        <taxon>Pseudomonadota</taxon>
        <taxon>Gammaproteobacteria</taxon>
        <taxon>Enterobacterales</taxon>
        <taxon>Erwiniaceae</taxon>
        <taxon>Tatumella</taxon>
    </lineage>
</organism>
<evidence type="ECO:0000313" key="4">
    <source>
        <dbReference type="Proteomes" id="UP000195814"/>
    </source>
</evidence>